<keyword evidence="5 11" id="KW-0547">Nucleotide-binding</keyword>
<dbReference type="Gene3D" id="3.10.290.20">
    <property type="entry name" value="Ubiquitin-like 2 activating enzyme e1b. Chain: B, domain 3"/>
    <property type="match status" value="1"/>
</dbReference>
<dbReference type="InterPro" id="IPR030468">
    <property type="entry name" value="Uba3_N"/>
</dbReference>
<gene>
    <name evidence="13" type="ORF">ACH5RR_033353</name>
</gene>
<evidence type="ECO:0000256" key="2">
    <source>
        <dbReference type="ARBA" id="ARBA00006310"/>
    </source>
</evidence>
<dbReference type="CDD" id="cd01488">
    <property type="entry name" value="Uba3_RUB"/>
    <property type="match status" value="1"/>
</dbReference>
<dbReference type="SMART" id="SM01181">
    <property type="entry name" value="E2_bind"/>
    <property type="match status" value="1"/>
</dbReference>
<evidence type="ECO:0000256" key="11">
    <source>
        <dbReference type="RuleBase" id="RU368009"/>
    </source>
</evidence>
<dbReference type="Gene3D" id="3.40.50.720">
    <property type="entry name" value="NAD(P)-binding Rossmann-like Domain"/>
    <property type="match status" value="1"/>
</dbReference>
<evidence type="ECO:0000256" key="3">
    <source>
        <dbReference type="ARBA" id="ARBA00015203"/>
    </source>
</evidence>
<evidence type="ECO:0000313" key="13">
    <source>
        <dbReference type="EMBL" id="KAL3507971.1"/>
    </source>
</evidence>
<comment type="pathway">
    <text evidence="1 11">Protein modification; protein neddylation.</text>
</comment>
<evidence type="ECO:0000256" key="4">
    <source>
        <dbReference type="ARBA" id="ARBA00022598"/>
    </source>
</evidence>
<dbReference type="Gene3D" id="1.10.10.520">
    <property type="entry name" value="Ubiquitin activating enzymes (Uba3). Chain: B, domain 2"/>
    <property type="match status" value="1"/>
</dbReference>
<evidence type="ECO:0000256" key="9">
    <source>
        <dbReference type="ARBA" id="ARBA00024626"/>
    </source>
</evidence>
<dbReference type="GO" id="GO:0019781">
    <property type="term" value="F:NEDD8 activating enzyme activity"/>
    <property type="evidence" value="ECO:0007669"/>
    <property type="project" value="UniProtKB-UniRule"/>
</dbReference>
<dbReference type="PROSITE" id="PS00865">
    <property type="entry name" value="UBIQUITIN_ACTIVAT_2"/>
    <property type="match status" value="1"/>
</dbReference>
<evidence type="ECO:0000256" key="10">
    <source>
        <dbReference type="PROSITE-ProRule" id="PRU10132"/>
    </source>
</evidence>
<proteinExistence type="inferred from homology"/>
<feature type="domain" description="E2 binding" evidence="12">
    <location>
        <begin position="344"/>
        <end position="435"/>
    </location>
</feature>
<keyword evidence="4 11" id="KW-0436">Ligase</keyword>
<dbReference type="GO" id="GO:0005524">
    <property type="term" value="F:ATP binding"/>
    <property type="evidence" value="ECO:0007669"/>
    <property type="project" value="UniProtKB-UniRule"/>
</dbReference>
<reference evidence="13 14" key="1">
    <citation type="submission" date="2024-11" db="EMBL/GenBank/DDBJ databases">
        <title>A near-complete genome assembly of Cinchona calisaya.</title>
        <authorList>
            <person name="Lian D.C."/>
            <person name="Zhao X.W."/>
            <person name="Wei L."/>
        </authorList>
    </citation>
    <scope>NUCLEOTIDE SEQUENCE [LARGE SCALE GENOMIC DNA]</scope>
    <source>
        <tissue evidence="13">Nenye</tissue>
    </source>
</reference>
<dbReference type="InterPro" id="IPR033127">
    <property type="entry name" value="UBQ-activ_enz_E1_Cys_AS"/>
</dbReference>
<dbReference type="EMBL" id="JBJUIK010000013">
    <property type="protein sequence ID" value="KAL3507971.1"/>
    <property type="molecule type" value="Genomic_DNA"/>
</dbReference>
<dbReference type="PANTHER" id="PTHR10953">
    <property type="entry name" value="UBIQUITIN-ACTIVATING ENZYME E1"/>
    <property type="match status" value="1"/>
</dbReference>
<dbReference type="SUPFAM" id="SSF69572">
    <property type="entry name" value="Activating enzymes of the ubiquitin-like proteins"/>
    <property type="match status" value="1"/>
</dbReference>
<evidence type="ECO:0000313" key="14">
    <source>
        <dbReference type="Proteomes" id="UP001630127"/>
    </source>
</evidence>
<comment type="function">
    <text evidence="11">Catalytic subunit of the dimeric E1 enzyme, which activates NEDD8.</text>
</comment>
<keyword evidence="6 11" id="KW-0833">Ubl conjugation pathway</keyword>
<keyword evidence="14" id="KW-1185">Reference proteome</keyword>
<feature type="active site" description="Glycyl thioester intermediate" evidence="10">
    <location>
        <position position="211"/>
    </location>
</feature>
<name>A0ABD2YMR9_9GENT</name>
<dbReference type="InterPro" id="IPR014929">
    <property type="entry name" value="E2-binding"/>
</dbReference>
<organism evidence="13 14">
    <name type="scientific">Cinchona calisaya</name>
    <dbReference type="NCBI Taxonomy" id="153742"/>
    <lineage>
        <taxon>Eukaryota</taxon>
        <taxon>Viridiplantae</taxon>
        <taxon>Streptophyta</taxon>
        <taxon>Embryophyta</taxon>
        <taxon>Tracheophyta</taxon>
        <taxon>Spermatophyta</taxon>
        <taxon>Magnoliopsida</taxon>
        <taxon>eudicotyledons</taxon>
        <taxon>Gunneridae</taxon>
        <taxon>Pentapetalae</taxon>
        <taxon>asterids</taxon>
        <taxon>lamiids</taxon>
        <taxon>Gentianales</taxon>
        <taxon>Rubiaceae</taxon>
        <taxon>Cinchonoideae</taxon>
        <taxon>Cinchoneae</taxon>
        <taxon>Cinchona</taxon>
    </lineage>
</organism>
<comment type="similarity">
    <text evidence="2 11">Belongs to the ubiquitin-activating E1 family. UBA3 subfamily.</text>
</comment>
<evidence type="ECO:0000256" key="8">
    <source>
        <dbReference type="ARBA" id="ARBA00023624"/>
    </source>
</evidence>
<dbReference type="Pfam" id="PF08825">
    <property type="entry name" value="E2_bind"/>
    <property type="match status" value="1"/>
</dbReference>
<dbReference type="Proteomes" id="UP001630127">
    <property type="component" value="Unassembled WGS sequence"/>
</dbReference>
<dbReference type="GO" id="GO:0045116">
    <property type="term" value="P:protein neddylation"/>
    <property type="evidence" value="ECO:0007669"/>
    <property type="project" value="UniProtKB-UniRule"/>
</dbReference>
<sequence>MADTTAKPSRTRDLDKLLERSGPLVEPNFSPSSETVADIREFLNVLVVGAGGLGCELLKDLALSGFQKLEVIDMDRIEVTNLNRQFLFRLEDVGKPKAEVAAKRVMERISGVEITHHFCQIEDKPLEFYSKFNIIVLGLDSIEARSYINAVACGFLEYDSDDNPIQETVKAMVDGGTEGFKGHARVILPGSTPCFECTIWLFPPQVKFPLCTLAETPRTAAHCIEYAHLIKWDEVHSGKSFDPDKPDHMQWVYLEAVKRAELFGIQGVTYSLTQGVVKNIIPAIASTNAIISAACSLETLKLATGCSKLLSNYLTYNGVEGLHTKVTEFVKDKDCLVCGPGVLLELDASVTLKKFIDMLKDHPKLFLTGISVTHRGKNLYMQAPPVLEEMTRPNLYIQLYELMDKTQKDIIHVTGTAEKGERKQSCLRKLRIVFRGIDGVTDMDMAGGA</sequence>
<comment type="caution">
    <text evidence="13">The sequence shown here is derived from an EMBL/GenBank/DDBJ whole genome shotgun (WGS) entry which is preliminary data.</text>
</comment>
<dbReference type="EC" id="6.2.1.64" evidence="8 11"/>
<dbReference type="InterPro" id="IPR035985">
    <property type="entry name" value="Ubiquitin-activating_enz"/>
</dbReference>
<evidence type="ECO:0000256" key="1">
    <source>
        <dbReference type="ARBA" id="ARBA00005032"/>
    </source>
</evidence>
<evidence type="ECO:0000259" key="12">
    <source>
        <dbReference type="SMART" id="SM01181"/>
    </source>
</evidence>
<dbReference type="AlphaFoldDB" id="A0ABD2YMR9"/>
<keyword evidence="7 11" id="KW-0067">ATP-binding</keyword>
<dbReference type="Pfam" id="PF00899">
    <property type="entry name" value="ThiF"/>
    <property type="match status" value="1"/>
</dbReference>
<dbReference type="FunFam" id="1.10.10.520:FF:000001">
    <property type="entry name" value="NEDD8-activating enzyme E1 catalytic subunit"/>
    <property type="match status" value="1"/>
</dbReference>
<evidence type="ECO:0000256" key="7">
    <source>
        <dbReference type="ARBA" id="ARBA00022840"/>
    </source>
</evidence>
<evidence type="ECO:0000256" key="5">
    <source>
        <dbReference type="ARBA" id="ARBA00022741"/>
    </source>
</evidence>
<dbReference type="InterPro" id="IPR000594">
    <property type="entry name" value="ThiF_NAD_FAD-bd"/>
</dbReference>
<dbReference type="PANTHER" id="PTHR10953:SF6">
    <property type="entry name" value="NEDD8-ACTIVATING ENZYME E1 CATALYTIC SUBUNIT"/>
    <property type="match status" value="1"/>
</dbReference>
<accession>A0ABD2YMR9</accession>
<protein>
    <recommendedName>
        <fullName evidence="3 11">NEDD8-activating enzyme E1 catalytic subunit</fullName>
        <ecNumber evidence="8 11">6.2.1.64</ecNumber>
    </recommendedName>
</protein>
<comment type="catalytic activity">
    <reaction evidence="9 11">
        <text>ATP + [NEDD8 protein] + [E1 NEDD8-activating enzyme]-L-cysteine = AMP + diphosphate + [E1 NEDD8-activating enzyme]-S-[NEDD8 protein]-yl-L-cysteine.</text>
        <dbReference type="EC" id="6.2.1.64"/>
    </reaction>
</comment>
<dbReference type="InterPro" id="IPR045886">
    <property type="entry name" value="ThiF/MoeB/HesA"/>
</dbReference>
<evidence type="ECO:0000256" key="6">
    <source>
        <dbReference type="ARBA" id="ARBA00022786"/>
    </source>
</evidence>
<dbReference type="InterPro" id="IPR023318">
    <property type="entry name" value="Ub_act_enz_dom_a_sf"/>
</dbReference>